<evidence type="ECO:0000313" key="2">
    <source>
        <dbReference type="EMBL" id="AVX50958.1"/>
    </source>
</evidence>
<dbReference type="RefSeq" id="WP_263596870.1">
    <property type="nucleotide sequence ID" value="NZ_CP042478.1"/>
</dbReference>
<gene>
    <name evidence="2" type="ORF">CFOXA204_0040</name>
</gene>
<evidence type="ECO:0000256" key="1">
    <source>
        <dbReference type="SAM" id="Phobius"/>
    </source>
</evidence>
<organism evidence="2">
    <name type="scientific">Citrobacter freundii</name>
    <dbReference type="NCBI Taxonomy" id="546"/>
    <lineage>
        <taxon>Bacteria</taxon>
        <taxon>Pseudomonadati</taxon>
        <taxon>Pseudomonadota</taxon>
        <taxon>Gammaproteobacteria</taxon>
        <taxon>Enterobacterales</taxon>
        <taxon>Enterobacteriaceae</taxon>
        <taxon>Citrobacter</taxon>
        <taxon>Citrobacter freundii complex</taxon>
    </lineage>
</organism>
<accession>A0A2R4PGZ0</accession>
<sequence length="40" mass="4270">MKKMYVRSLWAMFFSILFGIGAAAGAIGFIGAMKMLAGVL</sequence>
<dbReference type="EMBL" id="MG430338">
    <property type="protein sequence ID" value="AVX50958.1"/>
    <property type="molecule type" value="Genomic_DNA"/>
</dbReference>
<name>A0A2R4PGZ0_CITFR</name>
<proteinExistence type="predicted"/>
<protein>
    <submittedName>
        <fullName evidence="2">Uncharacterized protein</fullName>
    </submittedName>
</protein>
<dbReference type="AlphaFoldDB" id="A0A2R4PGZ0"/>
<keyword evidence="1" id="KW-1133">Transmembrane helix</keyword>
<keyword evidence="1" id="KW-0472">Membrane</keyword>
<reference evidence="2" key="1">
    <citation type="submission" date="2017-11" db="EMBL/GenBank/DDBJ databases">
        <title>Citrobacter freundii harbouring blaOXA-204 on a prophage.</title>
        <authorList>
            <person name="Boyd D.A."/>
            <person name="Mataseje L.F."/>
            <person name="Longtin J."/>
            <person name="Mulvey M.R."/>
        </authorList>
    </citation>
    <scope>NUCLEOTIDE SEQUENCE</scope>
    <source>
        <strain evidence="2">N16-03880</strain>
    </source>
</reference>
<keyword evidence="1" id="KW-0812">Transmembrane</keyword>
<feature type="transmembrane region" description="Helical" evidence="1">
    <location>
        <begin position="12"/>
        <end position="33"/>
    </location>
</feature>